<evidence type="ECO:0000256" key="1">
    <source>
        <dbReference type="SAM" id="MobiDB-lite"/>
    </source>
</evidence>
<dbReference type="Proteomes" id="UP000028483">
    <property type="component" value="Unassembled WGS sequence"/>
</dbReference>
<evidence type="ECO:0000313" key="2">
    <source>
        <dbReference type="EMBL" id="CDH06794.1"/>
    </source>
</evidence>
<organism evidence="2">
    <name type="scientific">Xenorhabdus bovienii str. oregonense</name>
    <dbReference type="NCBI Taxonomy" id="1398202"/>
    <lineage>
        <taxon>Bacteria</taxon>
        <taxon>Pseudomonadati</taxon>
        <taxon>Pseudomonadota</taxon>
        <taxon>Gammaproteobacteria</taxon>
        <taxon>Enterobacterales</taxon>
        <taxon>Morganellaceae</taxon>
        <taxon>Xenorhabdus</taxon>
    </lineage>
</organism>
<comment type="caution">
    <text evidence="2">The sequence shown here is derived from an EMBL/GenBank/DDBJ whole genome shotgun (WGS) entry which is preliminary data.</text>
</comment>
<proteinExistence type="predicted"/>
<feature type="compositionally biased region" description="Acidic residues" evidence="1">
    <location>
        <begin position="9"/>
        <end position="19"/>
    </location>
</feature>
<dbReference type="HOGENOM" id="CLU_3241590_0_0_6"/>
<accession>A0A077P7H3</accession>
<name>A0A077P7H3_XENBV</name>
<dbReference type="EMBL" id="CBSX010000163">
    <property type="protein sequence ID" value="CDH06794.1"/>
    <property type="molecule type" value="Genomic_DNA"/>
</dbReference>
<feature type="region of interest" description="Disordered" evidence="1">
    <location>
        <begin position="1"/>
        <end position="20"/>
    </location>
</feature>
<protein>
    <submittedName>
        <fullName evidence="2">Uncharacterized protein</fullName>
    </submittedName>
</protein>
<dbReference type="AlphaFoldDB" id="A0A077P7H3"/>
<gene>
    <name evidence="2" type="ORF">XBO1_2450017</name>
</gene>
<reference evidence="2" key="1">
    <citation type="submission" date="2013-07" db="EMBL/GenBank/DDBJ databases">
        <title>Sub-species coevolution in mutualistic symbiosis.</title>
        <authorList>
            <person name="Murfin K."/>
            <person name="Klassen J."/>
            <person name="Lee M."/>
            <person name="Forst S."/>
            <person name="Stock P."/>
            <person name="Goodrich-Blair H."/>
        </authorList>
    </citation>
    <scope>NUCLEOTIDE SEQUENCE [LARGE SCALE GENOMIC DNA]</scope>
    <source>
        <strain evidence="2">Oregonense</strain>
    </source>
</reference>
<sequence length="43" mass="4821">MMTGTVIEEQNDYSGDEETAVGSELEAKYNENHSNITDKFPLL</sequence>